<gene>
    <name evidence="4" type="ORF">OEZ71_04680</name>
</gene>
<evidence type="ECO:0000256" key="1">
    <source>
        <dbReference type="ARBA" id="ARBA00006723"/>
    </source>
</evidence>
<dbReference type="Proteomes" id="UP001652564">
    <property type="component" value="Unassembled WGS sequence"/>
</dbReference>
<proteinExistence type="inferred from homology"/>
<dbReference type="InterPro" id="IPR004370">
    <property type="entry name" value="4-OT-like_dom"/>
</dbReference>
<keyword evidence="2" id="KW-0413">Isomerase</keyword>
<dbReference type="PANTHER" id="PTHR35530:SF1">
    <property type="entry name" value="2-HYDROXYMUCONATE TAUTOMERASE"/>
    <property type="match status" value="1"/>
</dbReference>
<dbReference type="RefSeq" id="WP_263738750.1">
    <property type="nucleotide sequence ID" value="NZ_JAOWKZ010000001.1"/>
</dbReference>
<organism evidence="4 5">
    <name type="scientific">Albidovulum litorale</name>
    <dbReference type="NCBI Taxonomy" id="2984134"/>
    <lineage>
        <taxon>Bacteria</taxon>
        <taxon>Pseudomonadati</taxon>
        <taxon>Pseudomonadota</taxon>
        <taxon>Alphaproteobacteria</taxon>
        <taxon>Rhodobacterales</taxon>
        <taxon>Paracoccaceae</taxon>
        <taxon>Albidovulum</taxon>
    </lineage>
</organism>
<comment type="caution">
    <text evidence="4">The sequence shown here is derived from an EMBL/GenBank/DDBJ whole genome shotgun (WGS) entry which is preliminary data.</text>
</comment>
<evidence type="ECO:0000256" key="2">
    <source>
        <dbReference type="ARBA" id="ARBA00023235"/>
    </source>
</evidence>
<dbReference type="SUPFAM" id="SSF55331">
    <property type="entry name" value="Tautomerase/MIF"/>
    <property type="match status" value="1"/>
</dbReference>
<evidence type="ECO:0000259" key="3">
    <source>
        <dbReference type="Pfam" id="PF01361"/>
    </source>
</evidence>
<accession>A0ABT2ZKJ6</accession>
<sequence length="77" mass="8644">MPIVRIAMLAGRSQEQKKALAKDIAEALIRHCAADPSYINILFEDFVQGHWLAGDDMIDKSDDDVKSVRAVPISYER</sequence>
<name>A0ABT2ZKJ6_9RHOB</name>
<comment type="similarity">
    <text evidence="1">Belongs to the 4-oxalocrotonate tautomerase family.</text>
</comment>
<reference evidence="4 5" key="1">
    <citation type="submission" date="2022-10" db="EMBL/GenBank/DDBJ databases">
        <title>Defluviimonas sp. nov., isolated from ocean surface sediments.</title>
        <authorList>
            <person name="He W."/>
            <person name="Wang L."/>
            <person name="Zhang D.-F."/>
        </authorList>
    </citation>
    <scope>NUCLEOTIDE SEQUENCE [LARGE SCALE GENOMIC DNA]</scope>
    <source>
        <strain evidence="4 5">WL0050</strain>
    </source>
</reference>
<dbReference type="Gene3D" id="3.30.429.10">
    <property type="entry name" value="Macrophage Migration Inhibitory Factor"/>
    <property type="match status" value="1"/>
</dbReference>
<evidence type="ECO:0000313" key="4">
    <source>
        <dbReference type="EMBL" id="MCV2871585.1"/>
    </source>
</evidence>
<dbReference type="PANTHER" id="PTHR35530">
    <property type="entry name" value="TAUTOMERASE-RELATED"/>
    <property type="match status" value="1"/>
</dbReference>
<dbReference type="EMBL" id="JAOWKZ010000001">
    <property type="protein sequence ID" value="MCV2871585.1"/>
    <property type="molecule type" value="Genomic_DNA"/>
</dbReference>
<evidence type="ECO:0000313" key="5">
    <source>
        <dbReference type="Proteomes" id="UP001652564"/>
    </source>
</evidence>
<keyword evidence="5" id="KW-1185">Reference proteome</keyword>
<dbReference type="Pfam" id="PF01361">
    <property type="entry name" value="Tautomerase"/>
    <property type="match status" value="1"/>
</dbReference>
<protein>
    <submittedName>
        <fullName evidence="4">4-oxalocrotonate tautomerase family protein</fullName>
    </submittedName>
</protein>
<dbReference type="InterPro" id="IPR014347">
    <property type="entry name" value="Tautomerase/MIF_sf"/>
</dbReference>
<feature type="domain" description="4-oxalocrotonate tautomerase-like" evidence="3">
    <location>
        <begin position="2"/>
        <end position="59"/>
    </location>
</feature>